<dbReference type="Proteomes" id="UP001652700">
    <property type="component" value="Unplaced"/>
</dbReference>
<feature type="domain" description="HMA" evidence="10">
    <location>
        <begin position="3"/>
        <end position="66"/>
    </location>
</feature>
<dbReference type="InterPro" id="IPR036423">
    <property type="entry name" value="SOD-like_Cu/Zn_dom_sf"/>
</dbReference>
<evidence type="ECO:0000313" key="13">
    <source>
        <dbReference type="RefSeq" id="XP_028133353.1"/>
    </source>
</evidence>
<dbReference type="Pfam" id="PF00080">
    <property type="entry name" value="Sod_Cu"/>
    <property type="match status" value="1"/>
</dbReference>
<reference evidence="13" key="1">
    <citation type="submission" date="2025-04" db="UniProtKB">
        <authorList>
            <consortium name="RefSeq"/>
        </authorList>
    </citation>
    <scope>IDENTIFICATION</scope>
    <source>
        <tissue evidence="13">Whole insect</tissue>
    </source>
</reference>
<keyword evidence="3" id="KW-0479">Metal-binding</keyword>
<dbReference type="InterPro" id="IPR024134">
    <property type="entry name" value="SOD_Cu/Zn_/chaperone"/>
</dbReference>
<evidence type="ECO:0000313" key="11">
    <source>
        <dbReference type="EnsemblMetazoa" id="XP_028133353.1"/>
    </source>
</evidence>
<gene>
    <name evidence="13" type="primary">LOC114328640</name>
</gene>
<dbReference type="PROSITE" id="PS50846">
    <property type="entry name" value="HMA_2"/>
    <property type="match status" value="1"/>
</dbReference>
<evidence type="ECO:0000256" key="7">
    <source>
        <dbReference type="ARBA" id="ARBA00025798"/>
    </source>
</evidence>
<keyword evidence="12" id="KW-1185">Reference proteome</keyword>
<dbReference type="InParanoid" id="A0A6P7FK80"/>
<dbReference type="SUPFAM" id="SSF49329">
    <property type="entry name" value="Cu,Zn superoxide dismutase-like"/>
    <property type="match status" value="1"/>
</dbReference>
<accession>A0A6P7FK80</accession>
<dbReference type="FunCoup" id="A0A6P7FK80">
    <property type="interactions" value="246"/>
</dbReference>
<evidence type="ECO:0000256" key="1">
    <source>
        <dbReference type="ARBA" id="ARBA00001973"/>
    </source>
</evidence>
<evidence type="ECO:0000256" key="3">
    <source>
        <dbReference type="ARBA" id="ARBA00022723"/>
    </source>
</evidence>
<dbReference type="CDD" id="cd00371">
    <property type="entry name" value="HMA"/>
    <property type="match status" value="1"/>
</dbReference>
<dbReference type="InterPro" id="IPR001424">
    <property type="entry name" value="SOD_Cu_Zn_dom"/>
</dbReference>
<sequence length="230" mass="24286">MASTTVEFAVQMTCESCVNAVKKSLANIDGVQNVQVYLDEQRVVVQSNLPTLQVLKVLESTGKKVAVKGYAGGQAAVSILEAGKVGLQGVVRLIQPTPDVCIVDGTIDGLEKGSYRAFIHECGDISQGCENVGNVFNPSATHNGRLYGDIGTINSDDSSRAVFRFEDKVIKVSDLIGRAFVVAKGSDGEEAKRVACGVIARSAGLFQNPKTICACDGTTIWDEAGKKSAL</sequence>
<dbReference type="AlphaFoldDB" id="A0A6P7FK80"/>
<keyword evidence="6" id="KW-0560">Oxidoreductase</keyword>
<keyword evidence="4" id="KW-0862">Zinc</keyword>
<proteinExistence type="inferred from homology"/>
<dbReference type="Gene3D" id="2.60.40.200">
    <property type="entry name" value="Superoxide dismutase, copper/zinc binding domain"/>
    <property type="match status" value="1"/>
</dbReference>
<dbReference type="Pfam" id="PF00403">
    <property type="entry name" value="HMA"/>
    <property type="match status" value="1"/>
</dbReference>
<comment type="catalytic activity">
    <reaction evidence="9">
        <text>2 superoxide + 2 H(+) = H2O2 + O2</text>
        <dbReference type="Rhea" id="RHEA:20696"/>
        <dbReference type="ChEBI" id="CHEBI:15378"/>
        <dbReference type="ChEBI" id="CHEBI:15379"/>
        <dbReference type="ChEBI" id="CHEBI:16240"/>
        <dbReference type="ChEBI" id="CHEBI:18421"/>
        <dbReference type="EC" id="1.15.1.1"/>
    </reaction>
</comment>
<dbReference type="EnsemblMetazoa" id="XM_028277552.2">
    <property type="protein sequence ID" value="XP_028133353.1"/>
    <property type="gene ID" value="LOC114328640"/>
</dbReference>
<evidence type="ECO:0000259" key="10">
    <source>
        <dbReference type="PROSITE" id="PS50846"/>
    </source>
</evidence>
<dbReference type="InterPro" id="IPR006121">
    <property type="entry name" value="HMA_dom"/>
</dbReference>
<dbReference type="GO" id="GO:0004784">
    <property type="term" value="F:superoxide dismutase activity"/>
    <property type="evidence" value="ECO:0007669"/>
    <property type="project" value="UniProtKB-EC"/>
</dbReference>
<dbReference type="PANTHER" id="PTHR10003">
    <property type="entry name" value="SUPEROXIDE DISMUTASE CU-ZN -RELATED"/>
    <property type="match status" value="1"/>
</dbReference>
<keyword evidence="5" id="KW-0049">Antioxidant</keyword>
<evidence type="ECO:0000256" key="5">
    <source>
        <dbReference type="ARBA" id="ARBA00022862"/>
    </source>
</evidence>
<comment type="cofactor">
    <cofactor evidence="1">
        <name>Cu(2+)</name>
        <dbReference type="ChEBI" id="CHEBI:29036"/>
    </cofactor>
</comment>
<evidence type="ECO:0000256" key="8">
    <source>
        <dbReference type="ARBA" id="ARBA00032899"/>
    </source>
</evidence>
<dbReference type="OrthoDB" id="666972at2759"/>
<dbReference type="EC" id="1.15.1.1" evidence="2"/>
<evidence type="ECO:0000256" key="9">
    <source>
        <dbReference type="ARBA" id="ARBA00049204"/>
    </source>
</evidence>
<dbReference type="Gene3D" id="3.30.70.100">
    <property type="match status" value="1"/>
</dbReference>
<dbReference type="SUPFAM" id="SSF55008">
    <property type="entry name" value="HMA, heavy metal-associated domain"/>
    <property type="match status" value="1"/>
</dbReference>
<evidence type="ECO:0000313" key="12">
    <source>
        <dbReference type="Proteomes" id="UP001652700"/>
    </source>
</evidence>
<evidence type="ECO:0000256" key="2">
    <source>
        <dbReference type="ARBA" id="ARBA00012682"/>
    </source>
</evidence>
<comment type="similarity">
    <text evidence="7">In the C-terminal section; belongs to the Cu-Zn superoxide dismutase family.</text>
</comment>
<organism evidence="13">
    <name type="scientific">Diabrotica virgifera virgifera</name>
    <name type="common">western corn rootworm</name>
    <dbReference type="NCBI Taxonomy" id="50390"/>
    <lineage>
        <taxon>Eukaryota</taxon>
        <taxon>Metazoa</taxon>
        <taxon>Ecdysozoa</taxon>
        <taxon>Arthropoda</taxon>
        <taxon>Hexapoda</taxon>
        <taxon>Insecta</taxon>
        <taxon>Pterygota</taxon>
        <taxon>Neoptera</taxon>
        <taxon>Endopterygota</taxon>
        <taxon>Coleoptera</taxon>
        <taxon>Polyphaga</taxon>
        <taxon>Cucujiformia</taxon>
        <taxon>Chrysomeloidea</taxon>
        <taxon>Chrysomelidae</taxon>
        <taxon>Galerucinae</taxon>
        <taxon>Diabroticina</taxon>
        <taxon>Diabroticites</taxon>
        <taxon>Diabrotica</taxon>
    </lineage>
</organism>
<dbReference type="GO" id="GO:0005507">
    <property type="term" value="F:copper ion binding"/>
    <property type="evidence" value="ECO:0007669"/>
    <property type="project" value="InterPro"/>
</dbReference>
<dbReference type="CTD" id="9973"/>
<evidence type="ECO:0000256" key="4">
    <source>
        <dbReference type="ARBA" id="ARBA00022833"/>
    </source>
</evidence>
<dbReference type="InterPro" id="IPR036163">
    <property type="entry name" value="HMA_dom_sf"/>
</dbReference>
<protein>
    <recommendedName>
        <fullName evidence="2">superoxide dismutase</fullName>
        <ecNumber evidence="2">1.15.1.1</ecNumber>
    </recommendedName>
    <alternativeName>
        <fullName evidence="8">Superoxide dismutase copper chaperone</fullName>
    </alternativeName>
</protein>
<evidence type="ECO:0000256" key="6">
    <source>
        <dbReference type="ARBA" id="ARBA00023002"/>
    </source>
</evidence>
<dbReference type="RefSeq" id="XP_028133353.1">
    <property type="nucleotide sequence ID" value="XM_028277552.1"/>
</dbReference>
<reference evidence="11" key="2">
    <citation type="submission" date="2025-05" db="UniProtKB">
        <authorList>
            <consortium name="EnsemblMetazoa"/>
        </authorList>
    </citation>
    <scope>IDENTIFICATION</scope>
</reference>
<dbReference type="GeneID" id="114328640"/>
<dbReference type="KEGG" id="dvv:114328640"/>
<name>A0A6P7FK80_DIAVI</name>